<dbReference type="OrthoDB" id="308440at2759"/>
<protein>
    <recommendedName>
        <fullName evidence="8">Mitochondrial inner membrane protease subunit</fullName>
        <ecNumber evidence="8">3.4.21.-</ecNumber>
    </recommendedName>
</protein>
<evidence type="ECO:0000256" key="2">
    <source>
        <dbReference type="ARBA" id="ARBA00022792"/>
    </source>
</evidence>
<evidence type="ECO:0000256" key="1">
    <source>
        <dbReference type="ARBA" id="ARBA00004273"/>
    </source>
</evidence>
<dbReference type="InterPro" id="IPR019757">
    <property type="entry name" value="Pept_S26A_signal_pept_1_Lys-AS"/>
</dbReference>
<accession>A0A136J6X4</accession>
<proteinExistence type="inferred from homology"/>
<sequence length="182" mass="19923">MAAFLGHPLRITVITGQWLALAHLVTTYGFSVGPGSGPSMLPTFSTVDDWMFVNKSYRRGRNVAVGDCVVFVRPVENGGHAVKRVMGMPGDYVLVDSPNHLASRDGSGGNMIQVPRGHVFLVGDNLDWSRDCRDYGPISLGLIQGKVTHKITMDGWWPPSWFTKVECGLRRPSNLPSSTSPR</sequence>
<dbReference type="AlphaFoldDB" id="A0A136J6X4"/>
<dbReference type="InterPro" id="IPR000223">
    <property type="entry name" value="Pept_S26A_signal_pept_1"/>
</dbReference>
<dbReference type="NCBIfam" id="TIGR02227">
    <property type="entry name" value="sigpep_I_bact"/>
    <property type="match status" value="1"/>
</dbReference>
<keyword evidence="5" id="KW-0472">Membrane</keyword>
<dbReference type="InParanoid" id="A0A136J6X4"/>
<organism evidence="10 11">
    <name type="scientific">Microdochium bolleyi</name>
    <dbReference type="NCBI Taxonomy" id="196109"/>
    <lineage>
        <taxon>Eukaryota</taxon>
        <taxon>Fungi</taxon>
        <taxon>Dikarya</taxon>
        <taxon>Ascomycota</taxon>
        <taxon>Pezizomycotina</taxon>
        <taxon>Sordariomycetes</taxon>
        <taxon>Xylariomycetidae</taxon>
        <taxon>Xylariales</taxon>
        <taxon>Microdochiaceae</taxon>
        <taxon>Microdochium</taxon>
    </lineage>
</organism>
<dbReference type="PANTHER" id="PTHR12383:SF16">
    <property type="entry name" value="MITOCHONDRIAL INNER MEMBRANE PROTEASE SUBUNIT 1"/>
    <property type="match status" value="1"/>
</dbReference>
<keyword evidence="2 8" id="KW-0999">Mitochondrion inner membrane</keyword>
<dbReference type="GO" id="GO:0006465">
    <property type="term" value="P:signal peptide processing"/>
    <property type="evidence" value="ECO:0007669"/>
    <property type="project" value="InterPro"/>
</dbReference>
<keyword evidence="8" id="KW-0645">Protease</keyword>
<dbReference type="SUPFAM" id="SSF51306">
    <property type="entry name" value="LexA/Signal peptidase"/>
    <property type="match status" value="1"/>
</dbReference>
<dbReference type="STRING" id="196109.A0A136J6X4"/>
<dbReference type="FunCoup" id="A0A136J6X4">
    <property type="interactions" value="390"/>
</dbReference>
<dbReference type="PRINTS" id="PR00727">
    <property type="entry name" value="LEADERPTASE"/>
</dbReference>
<dbReference type="PANTHER" id="PTHR12383">
    <property type="entry name" value="PROTEASE FAMILY S26 MITOCHONDRIAL INNER MEMBRANE PROTEASE-RELATED"/>
    <property type="match status" value="1"/>
</dbReference>
<comment type="subcellular location">
    <subcellularLocation>
        <location evidence="1 8">Mitochondrion inner membrane</location>
    </subcellularLocation>
</comment>
<feature type="active site" evidence="7">
    <location>
        <position position="39"/>
    </location>
</feature>
<gene>
    <name evidence="10" type="ORF">Micbo1qcDRAFT_52082</name>
</gene>
<evidence type="ECO:0000313" key="10">
    <source>
        <dbReference type="EMBL" id="KXJ92924.1"/>
    </source>
</evidence>
<dbReference type="EC" id="3.4.21.-" evidence="8"/>
<evidence type="ECO:0000256" key="3">
    <source>
        <dbReference type="ARBA" id="ARBA00022801"/>
    </source>
</evidence>
<dbReference type="CDD" id="cd06530">
    <property type="entry name" value="S26_SPase_I"/>
    <property type="match status" value="1"/>
</dbReference>
<dbReference type="GO" id="GO:0004252">
    <property type="term" value="F:serine-type endopeptidase activity"/>
    <property type="evidence" value="ECO:0007669"/>
    <property type="project" value="InterPro"/>
</dbReference>
<dbReference type="EMBL" id="KQ964248">
    <property type="protein sequence ID" value="KXJ92924.1"/>
    <property type="molecule type" value="Genomic_DNA"/>
</dbReference>
<name>A0A136J6X4_9PEZI</name>
<dbReference type="Proteomes" id="UP000070501">
    <property type="component" value="Unassembled WGS sequence"/>
</dbReference>
<feature type="domain" description="Peptidase S26" evidence="9">
    <location>
        <begin position="111"/>
        <end position="148"/>
    </location>
</feature>
<keyword evidence="4 8" id="KW-0496">Mitochondrion</keyword>
<evidence type="ECO:0000256" key="8">
    <source>
        <dbReference type="RuleBase" id="RU362041"/>
    </source>
</evidence>
<feature type="domain" description="Peptidase S26" evidence="9">
    <location>
        <begin position="14"/>
        <end position="95"/>
    </location>
</feature>
<comment type="similarity">
    <text evidence="6">Belongs to the peptidase S26 family. IMP1 subfamily.</text>
</comment>
<keyword evidence="3 8" id="KW-0378">Hydrolase</keyword>
<dbReference type="GO" id="GO:0042720">
    <property type="term" value="C:mitochondrial inner membrane peptidase complex"/>
    <property type="evidence" value="ECO:0007669"/>
    <property type="project" value="TreeGrafter"/>
</dbReference>
<evidence type="ECO:0000256" key="7">
    <source>
        <dbReference type="PIRSR" id="PIRSR600223-1"/>
    </source>
</evidence>
<dbReference type="PROSITE" id="PS00760">
    <property type="entry name" value="SPASE_I_2"/>
    <property type="match status" value="1"/>
</dbReference>
<evidence type="ECO:0000259" key="9">
    <source>
        <dbReference type="Pfam" id="PF10502"/>
    </source>
</evidence>
<evidence type="ECO:0000256" key="5">
    <source>
        <dbReference type="ARBA" id="ARBA00023136"/>
    </source>
</evidence>
<evidence type="ECO:0000313" key="11">
    <source>
        <dbReference type="Proteomes" id="UP000070501"/>
    </source>
</evidence>
<dbReference type="Gene3D" id="2.10.109.10">
    <property type="entry name" value="Umud Fragment, subunit A"/>
    <property type="match status" value="1"/>
</dbReference>
<reference evidence="11" key="1">
    <citation type="submission" date="2016-02" db="EMBL/GenBank/DDBJ databases">
        <title>Draft genome sequence of Microdochium bolleyi, a fungal endophyte of beachgrass.</title>
        <authorList>
            <consortium name="DOE Joint Genome Institute"/>
            <person name="David A.S."/>
            <person name="May G."/>
            <person name="Haridas S."/>
            <person name="Lim J."/>
            <person name="Wang M."/>
            <person name="Labutti K."/>
            <person name="Lipzen A."/>
            <person name="Barry K."/>
            <person name="Grigoriev I.V."/>
        </authorList>
    </citation>
    <scope>NUCLEOTIDE SEQUENCE [LARGE SCALE GENOMIC DNA]</scope>
    <source>
        <strain evidence="11">J235TASD1</strain>
    </source>
</reference>
<dbReference type="InterPro" id="IPR036286">
    <property type="entry name" value="LexA/Signal_pep-like_sf"/>
</dbReference>
<dbReference type="InterPro" id="IPR052064">
    <property type="entry name" value="Mito_IMP1_subunit"/>
</dbReference>
<evidence type="ECO:0000256" key="4">
    <source>
        <dbReference type="ARBA" id="ARBA00023128"/>
    </source>
</evidence>
<evidence type="ECO:0000256" key="6">
    <source>
        <dbReference type="ARBA" id="ARBA00038445"/>
    </source>
</evidence>
<dbReference type="Pfam" id="PF10502">
    <property type="entry name" value="Peptidase_S26"/>
    <property type="match status" value="2"/>
</dbReference>
<feature type="active site" evidence="7">
    <location>
        <position position="83"/>
    </location>
</feature>
<dbReference type="GO" id="GO:0006627">
    <property type="term" value="P:protein processing involved in protein targeting to mitochondrion"/>
    <property type="evidence" value="ECO:0007669"/>
    <property type="project" value="TreeGrafter"/>
</dbReference>
<keyword evidence="11" id="KW-1185">Reference proteome</keyword>
<dbReference type="InterPro" id="IPR019533">
    <property type="entry name" value="Peptidase_S26"/>
</dbReference>